<organism evidence="2 3">
    <name type="scientific">Pseudarthrobacter psychrotolerans</name>
    <dbReference type="NCBI Taxonomy" id="2697569"/>
    <lineage>
        <taxon>Bacteria</taxon>
        <taxon>Bacillati</taxon>
        <taxon>Actinomycetota</taxon>
        <taxon>Actinomycetes</taxon>
        <taxon>Micrococcales</taxon>
        <taxon>Micrococcaceae</taxon>
        <taxon>Pseudarthrobacter</taxon>
    </lineage>
</organism>
<evidence type="ECO:0000313" key="2">
    <source>
        <dbReference type="EMBL" id="QHK20368.1"/>
    </source>
</evidence>
<accession>A0A6P1NM40</accession>
<evidence type="ECO:0000313" key="3">
    <source>
        <dbReference type="Proteomes" id="UP000464186"/>
    </source>
</evidence>
<evidence type="ECO:0000256" key="1">
    <source>
        <dbReference type="SAM" id="SignalP"/>
    </source>
</evidence>
<protein>
    <recommendedName>
        <fullName evidence="4">Lipoprotein</fullName>
    </recommendedName>
</protein>
<gene>
    <name evidence="2" type="ORF">GU243_12160</name>
</gene>
<keyword evidence="3" id="KW-1185">Reference proteome</keyword>
<dbReference type="KEGG" id="psey:GU243_12160"/>
<feature type="chain" id="PRO_5038413623" description="Lipoprotein" evidence="1">
    <location>
        <begin position="17"/>
        <end position="145"/>
    </location>
</feature>
<dbReference type="AlphaFoldDB" id="A0A6P1NM40"/>
<evidence type="ECO:0008006" key="4">
    <source>
        <dbReference type="Google" id="ProtNLM"/>
    </source>
</evidence>
<proteinExistence type="predicted"/>
<name>A0A6P1NM40_9MICC</name>
<keyword evidence="1" id="KW-0732">Signal</keyword>
<feature type="signal peptide" evidence="1">
    <location>
        <begin position="1"/>
        <end position="16"/>
    </location>
</feature>
<reference evidence="2 3" key="1">
    <citation type="submission" date="2020-01" db="EMBL/GenBank/DDBJ databases">
        <title>Pseudarthrobacter psychrotolerans sp. nov., isolated from antarctic soil.</title>
        <authorList>
            <person name="Shin Y."/>
            <person name="Park W."/>
        </authorList>
    </citation>
    <scope>NUCLEOTIDE SEQUENCE [LARGE SCALE GENOMIC DNA]</scope>
    <source>
        <strain evidence="2 3">YJ56</strain>
    </source>
</reference>
<dbReference type="Proteomes" id="UP000464186">
    <property type="component" value="Chromosome"/>
</dbReference>
<dbReference type="EMBL" id="CP047898">
    <property type="protein sequence ID" value="QHK20368.1"/>
    <property type="molecule type" value="Genomic_DNA"/>
</dbReference>
<sequence length="145" mass="14783">MVLFPSSIRRALSAFAAAAVLLGVSGCAQQLSVENSDVPAWKATAMPSASGIVTEDAGKILNAQPIDHTENVPAGTYTLTLVCDGGGKAFLAVRSGGKELADLGAACYGTRESVKITLPETGPLELSVSSVDAPLIYAYQLVTAG</sequence>